<evidence type="ECO:0000313" key="2">
    <source>
        <dbReference type="EMBL" id="GMN28758.1"/>
    </source>
</evidence>
<dbReference type="GO" id="GO:0003676">
    <property type="term" value="F:nucleic acid binding"/>
    <property type="evidence" value="ECO:0007669"/>
    <property type="project" value="InterPro"/>
</dbReference>
<name>A0AA87Z3H6_FICCA</name>
<feature type="domain" description="RNase H type-1" evidence="1">
    <location>
        <begin position="42"/>
        <end position="94"/>
    </location>
</feature>
<gene>
    <name evidence="2" type="ORF">TIFTF001_041220</name>
</gene>
<protein>
    <recommendedName>
        <fullName evidence="1">RNase H type-1 domain-containing protein</fullName>
    </recommendedName>
</protein>
<evidence type="ECO:0000259" key="1">
    <source>
        <dbReference type="Pfam" id="PF13456"/>
    </source>
</evidence>
<dbReference type="InterPro" id="IPR002156">
    <property type="entry name" value="RNaseH_domain"/>
</dbReference>
<dbReference type="EMBL" id="BTGU01001751">
    <property type="protein sequence ID" value="GMN28758.1"/>
    <property type="molecule type" value="Genomic_DNA"/>
</dbReference>
<dbReference type="Proteomes" id="UP001187192">
    <property type="component" value="Unassembled WGS sequence"/>
</dbReference>
<keyword evidence="3" id="KW-1185">Reference proteome</keyword>
<dbReference type="AlphaFoldDB" id="A0AA87Z3H6"/>
<comment type="caution">
    <text evidence="2">The sequence shown here is derived from an EMBL/GenBank/DDBJ whole genome shotgun (WGS) entry which is preliminary data.</text>
</comment>
<organism evidence="2 3">
    <name type="scientific">Ficus carica</name>
    <name type="common">Common fig</name>
    <dbReference type="NCBI Taxonomy" id="3494"/>
    <lineage>
        <taxon>Eukaryota</taxon>
        <taxon>Viridiplantae</taxon>
        <taxon>Streptophyta</taxon>
        <taxon>Embryophyta</taxon>
        <taxon>Tracheophyta</taxon>
        <taxon>Spermatophyta</taxon>
        <taxon>Magnoliopsida</taxon>
        <taxon>eudicotyledons</taxon>
        <taxon>Gunneridae</taxon>
        <taxon>Pentapetalae</taxon>
        <taxon>rosids</taxon>
        <taxon>fabids</taxon>
        <taxon>Rosales</taxon>
        <taxon>Moraceae</taxon>
        <taxon>Ficeae</taxon>
        <taxon>Ficus</taxon>
    </lineage>
</organism>
<sequence length="112" mass="12462">MRSLWQTRNIAVHNAKWWSHLDVLDSVGRLLGDYPLSFEFVGIGAVIRDAAGTVISCLSKRVAGLFSPHVAECIALREGLEMAMACGVALIVWKRMQLTLLKLLMPRALVMR</sequence>
<proteinExistence type="predicted"/>
<reference evidence="2" key="1">
    <citation type="submission" date="2023-07" db="EMBL/GenBank/DDBJ databases">
        <title>draft genome sequence of fig (Ficus carica).</title>
        <authorList>
            <person name="Takahashi T."/>
            <person name="Nishimura K."/>
        </authorList>
    </citation>
    <scope>NUCLEOTIDE SEQUENCE</scope>
</reference>
<evidence type="ECO:0000313" key="3">
    <source>
        <dbReference type="Proteomes" id="UP001187192"/>
    </source>
</evidence>
<dbReference type="Pfam" id="PF13456">
    <property type="entry name" value="RVT_3"/>
    <property type="match status" value="1"/>
</dbReference>
<accession>A0AA87Z3H6</accession>
<dbReference type="GO" id="GO:0004523">
    <property type="term" value="F:RNA-DNA hybrid ribonuclease activity"/>
    <property type="evidence" value="ECO:0007669"/>
    <property type="project" value="InterPro"/>
</dbReference>